<keyword evidence="5" id="KW-0460">Magnesium</keyword>
<keyword evidence="6" id="KW-0464">Manganese</keyword>
<dbReference type="AlphaFoldDB" id="A0A5A8CM89"/>
<proteinExistence type="predicted"/>
<evidence type="ECO:0000313" key="9">
    <source>
        <dbReference type="Proteomes" id="UP000323011"/>
    </source>
</evidence>
<keyword evidence="3" id="KW-0479">Metal-binding</keyword>
<evidence type="ECO:0000256" key="5">
    <source>
        <dbReference type="ARBA" id="ARBA00022842"/>
    </source>
</evidence>
<evidence type="ECO:0000256" key="2">
    <source>
        <dbReference type="ARBA" id="ARBA00001946"/>
    </source>
</evidence>
<evidence type="ECO:0000256" key="6">
    <source>
        <dbReference type="ARBA" id="ARBA00023211"/>
    </source>
</evidence>
<dbReference type="InterPro" id="IPR000086">
    <property type="entry name" value="NUDIX_hydrolase_dom"/>
</dbReference>
<gene>
    <name evidence="8" type="ORF">FNF29_03408</name>
</gene>
<protein>
    <recommendedName>
        <fullName evidence="7">Nudix hydrolase domain-containing protein</fullName>
    </recommendedName>
</protein>
<dbReference type="PANTHER" id="PTHR12318:SF0">
    <property type="entry name" value="ACYL-COENZYME A DIPHOSPHATASE NUDT19"/>
    <property type="match status" value="1"/>
</dbReference>
<dbReference type="Proteomes" id="UP000323011">
    <property type="component" value="Unassembled WGS sequence"/>
</dbReference>
<dbReference type="Gene3D" id="3.90.79.10">
    <property type="entry name" value="Nucleoside Triphosphate Pyrophosphohydrolase"/>
    <property type="match status" value="1"/>
</dbReference>
<evidence type="ECO:0000256" key="4">
    <source>
        <dbReference type="ARBA" id="ARBA00022801"/>
    </source>
</evidence>
<accession>A0A5A8CM89</accession>
<comment type="caution">
    <text evidence="8">The sequence shown here is derived from an EMBL/GenBank/DDBJ whole genome shotgun (WGS) entry which is preliminary data.</text>
</comment>
<comment type="cofactor">
    <cofactor evidence="1">
        <name>Mn(2+)</name>
        <dbReference type="ChEBI" id="CHEBI:29035"/>
    </cofactor>
</comment>
<dbReference type="SUPFAM" id="SSF55811">
    <property type="entry name" value="Nudix"/>
    <property type="match status" value="1"/>
</dbReference>
<dbReference type="PROSITE" id="PS51462">
    <property type="entry name" value="NUDIX"/>
    <property type="match status" value="1"/>
</dbReference>
<dbReference type="InterPro" id="IPR015797">
    <property type="entry name" value="NUDIX_hydrolase-like_dom_sf"/>
</dbReference>
<keyword evidence="9" id="KW-1185">Reference proteome</keyword>
<evidence type="ECO:0000259" key="7">
    <source>
        <dbReference type="PROSITE" id="PS51462"/>
    </source>
</evidence>
<name>A0A5A8CM89_CAFRO</name>
<sequence length="430" mass="44431">MAAAGTVILEAARAEGAGRCGRILMMFRSPASKFMPSALVFPGGRVDKTDLAWASERKAAFGVADDSLAAVALRRCAAREVFEETGVPLLGSDIGAAPGPSPGSPGAGLRDSRLRVAADPSAFAEELLSLRPGAVGDASAPEAASGLLAAMPVLSRYRTPLFEQRQFDAWFLAATLGPSLDQEAAEAWSRAAGIRVTTPDEILEAHQTGRGRRDDSADEEAAAVVWLSPRRALALQAAGAVMLPPPQWLTLSELAGAVPVPSGVDRGWFAPGEGPGVAALARARQGAVCAAVAAATGAPNSAAGALTPAIRKQLHVAGDSSGGPRRLCMLMPGDEDFDPSRDGEDELTQAMLGAPGPATPGWVGRGSPGARRRVWIDVRETATESERRRLDALRDAALAGPEGLAKGAKERTIGSLPFGALLYSLESVRA</sequence>
<keyword evidence="4" id="KW-0378">Hydrolase</keyword>
<dbReference type="PANTHER" id="PTHR12318">
    <property type="entry name" value="TESTOSTERONE-REGULATED PROTEIN RP2"/>
    <property type="match status" value="1"/>
</dbReference>
<comment type="cofactor">
    <cofactor evidence="2">
        <name>Mg(2+)</name>
        <dbReference type="ChEBI" id="CHEBI:18420"/>
    </cofactor>
</comment>
<dbReference type="EMBL" id="VLTN01000017">
    <property type="protein sequence ID" value="KAA0153220.1"/>
    <property type="molecule type" value="Genomic_DNA"/>
</dbReference>
<dbReference type="InterPro" id="IPR039121">
    <property type="entry name" value="NUDT19"/>
</dbReference>
<reference evidence="8 9" key="1">
    <citation type="submission" date="2019-07" db="EMBL/GenBank/DDBJ databases">
        <title>Genomes of Cafeteria roenbergensis.</title>
        <authorList>
            <person name="Fischer M.G."/>
            <person name="Hackl T."/>
            <person name="Roman M."/>
        </authorList>
    </citation>
    <scope>NUCLEOTIDE SEQUENCE [LARGE SCALE GENOMIC DNA]</scope>
    <source>
        <strain evidence="8 9">BVI</strain>
    </source>
</reference>
<dbReference type="GO" id="GO:0016818">
    <property type="term" value="F:hydrolase activity, acting on acid anhydrides, in phosphorus-containing anhydrides"/>
    <property type="evidence" value="ECO:0007669"/>
    <property type="project" value="InterPro"/>
</dbReference>
<evidence type="ECO:0000256" key="3">
    <source>
        <dbReference type="ARBA" id="ARBA00022723"/>
    </source>
</evidence>
<dbReference type="GO" id="GO:0046872">
    <property type="term" value="F:metal ion binding"/>
    <property type="evidence" value="ECO:0007669"/>
    <property type="project" value="UniProtKB-KW"/>
</dbReference>
<feature type="domain" description="Nudix hydrolase" evidence="7">
    <location>
        <begin position="1"/>
        <end position="250"/>
    </location>
</feature>
<evidence type="ECO:0000256" key="1">
    <source>
        <dbReference type="ARBA" id="ARBA00001936"/>
    </source>
</evidence>
<evidence type="ECO:0000313" key="8">
    <source>
        <dbReference type="EMBL" id="KAA0153220.1"/>
    </source>
</evidence>
<organism evidence="8 9">
    <name type="scientific">Cafeteria roenbergensis</name>
    <name type="common">Marine flagellate</name>
    <dbReference type="NCBI Taxonomy" id="33653"/>
    <lineage>
        <taxon>Eukaryota</taxon>
        <taxon>Sar</taxon>
        <taxon>Stramenopiles</taxon>
        <taxon>Bigyra</taxon>
        <taxon>Opalozoa</taxon>
        <taxon>Bicosoecida</taxon>
        <taxon>Cafeteriaceae</taxon>
        <taxon>Cafeteria</taxon>
    </lineage>
</organism>